<dbReference type="Pfam" id="PF03793">
    <property type="entry name" value="PASTA"/>
    <property type="match status" value="2"/>
</dbReference>
<dbReference type="InterPro" id="IPR001460">
    <property type="entry name" value="PCN-bd_Tpept"/>
</dbReference>
<comment type="caution">
    <text evidence="10">The sequence shown here is derived from an EMBL/GenBank/DDBJ whole genome shotgun (WGS) entry which is preliminary data.</text>
</comment>
<feature type="transmembrane region" description="Helical" evidence="8">
    <location>
        <begin position="12"/>
        <end position="31"/>
    </location>
</feature>
<keyword evidence="11" id="KW-1185">Reference proteome</keyword>
<dbReference type="EC" id="3.4.16.4" evidence="4"/>
<dbReference type="Gene3D" id="3.90.1310.10">
    <property type="entry name" value="Penicillin-binding protein 2a (Domain 2)"/>
    <property type="match status" value="1"/>
</dbReference>
<dbReference type="GO" id="GO:0071555">
    <property type="term" value="P:cell wall organization"/>
    <property type="evidence" value="ECO:0007669"/>
    <property type="project" value="TreeGrafter"/>
</dbReference>
<evidence type="ECO:0000256" key="6">
    <source>
        <dbReference type="ARBA" id="ARBA00034000"/>
    </source>
</evidence>
<dbReference type="CDD" id="cd06575">
    <property type="entry name" value="PASTA_Pbp2x-like_2"/>
    <property type="match status" value="1"/>
</dbReference>
<accession>A0A841Q9Q4</accession>
<dbReference type="InterPro" id="IPR005543">
    <property type="entry name" value="PASTA_dom"/>
</dbReference>
<dbReference type="Pfam" id="PF00905">
    <property type="entry name" value="Transpeptidase"/>
    <property type="match status" value="1"/>
</dbReference>
<dbReference type="AlphaFoldDB" id="A0A841Q9Q4"/>
<evidence type="ECO:0000256" key="4">
    <source>
        <dbReference type="ARBA" id="ARBA00012448"/>
    </source>
</evidence>
<comment type="similarity">
    <text evidence="3">Belongs to the transpeptidase family.</text>
</comment>
<keyword evidence="5 8" id="KW-0472">Membrane</keyword>
<feature type="compositionally biased region" description="Acidic residues" evidence="7">
    <location>
        <begin position="723"/>
        <end position="739"/>
    </location>
</feature>
<comment type="catalytic activity">
    <reaction evidence="6">
        <text>Preferential cleavage: (Ac)2-L-Lys-D-Ala-|-D-Ala. Also transpeptidation of peptidyl-alanyl moieties that are N-acyl substituents of D-alanine.</text>
        <dbReference type="EC" id="3.4.16.4"/>
    </reaction>
</comment>
<dbReference type="Gene3D" id="3.30.70.2110">
    <property type="match status" value="1"/>
</dbReference>
<dbReference type="GO" id="GO:0005886">
    <property type="term" value="C:plasma membrane"/>
    <property type="evidence" value="ECO:0007669"/>
    <property type="project" value="TreeGrafter"/>
</dbReference>
<dbReference type="EMBL" id="JACHGH010000014">
    <property type="protein sequence ID" value="MBB6455024.1"/>
    <property type="molecule type" value="Genomic_DNA"/>
</dbReference>
<comment type="subcellular location">
    <subcellularLocation>
        <location evidence="1">Membrane</location>
    </subcellularLocation>
</comment>
<dbReference type="SUPFAM" id="SSF56519">
    <property type="entry name" value="Penicillin binding protein dimerisation domain"/>
    <property type="match status" value="1"/>
</dbReference>
<dbReference type="GO" id="GO:0009252">
    <property type="term" value="P:peptidoglycan biosynthetic process"/>
    <property type="evidence" value="ECO:0007669"/>
    <property type="project" value="UniProtKB-UniPathway"/>
</dbReference>
<keyword evidence="8" id="KW-1133">Transmembrane helix</keyword>
<dbReference type="SMART" id="SM00740">
    <property type="entry name" value="PASTA"/>
    <property type="match status" value="2"/>
</dbReference>
<dbReference type="Gene3D" id="2.20.70.70">
    <property type="match status" value="1"/>
</dbReference>
<dbReference type="GO" id="GO:0009002">
    <property type="term" value="F:serine-type D-Ala-D-Ala carboxypeptidase activity"/>
    <property type="evidence" value="ECO:0007669"/>
    <property type="project" value="UniProtKB-EC"/>
</dbReference>
<evidence type="ECO:0000313" key="10">
    <source>
        <dbReference type="EMBL" id="MBB6455024.1"/>
    </source>
</evidence>
<dbReference type="InterPro" id="IPR050515">
    <property type="entry name" value="Beta-lactam/transpept"/>
</dbReference>
<evidence type="ECO:0000256" key="8">
    <source>
        <dbReference type="SAM" id="Phobius"/>
    </source>
</evidence>
<dbReference type="UniPathway" id="UPA00219"/>
<dbReference type="InterPro" id="IPR036138">
    <property type="entry name" value="PBP_dimer_sf"/>
</dbReference>
<sequence>MRKLKATNITTILLMVVFTGLFLLLFGRLLYIQAAGEVEGVNLLNWADEQRTNSYSLAAERGKILDRTGMVLADNKPAYNMYAILNEEYSQNSEEPLHVDDPTTTANKLAPLLNMDETKMLQILNDGIRAEKFQVEFVPYGQNLNEQTKQEIEALSLPGIYFSKVSERYYPNGQFASHLIGFAQKTDEGNFEGAMGIEKYQEEFLSGEPGYISFQRDNYAVKLLNPEEVVKKPIHGNDIYLTIDQKVQTFLEDAMSQVHEQYEPERIMAVVMNPKTGEILGMSSRPSFDPNIRANIENWYNDIISYPFEPGSTMKMFTIAAAIDAGVYNGSETYQSGKFTFLEDVRPIYDHKKEGWGPITYDEGFQRSSNVAVSKLVWEKLGTEAFLEYLNRFDFDTKTGIDVAGEIEGHILFDWPSEKLASTFGQGTTVTPIQLMKAASAIANEGKMIKPYVISKVIDSQSGDILQESKPEIVGEPISAETANQVMDLLETVVTSEVGTGKVYGLENYSVAGKTGTAQIPDPETGGFLSGKENYIFSFLGMAPKEDPELMMYVAVKRPKLADTEIGNEPVSYIFKTVMENSLHYLNIKPDLEKNDFDVQPYVLPDYTGQSIESVQQELVSKQANVKVVGSGDTVKSILPSAGAEIIPGSNTILLTDGDVLMPDLTNWSLRQVLQLGTLLNIKVDYIGTGYVVKQSIPVGTKMNGNQYLSIALEPPNTVLPAETEDTVETNEDLEDEEVNNSTTTE</sequence>
<dbReference type="PANTHER" id="PTHR30627:SF26">
    <property type="entry name" value="PENICILLIN-BINDING PROTEIN 2B"/>
    <property type="match status" value="1"/>
</dbReference>
<protein>
    <recommendedName>
        <fullName evidence="4">serine-type D-Ala-D-Ala carboxypeptidase</fullName>
        <ecNumber evidence="4">3.4.16.4</ecNumber>
    </recommendedName>
</protein>
<dbReference type="Pfam" id="PF03717">
    <property type="entry name" value="PBP_dimer"/>
    <property type="match status" value="1"/>
</dbReference>
<dbReference type="SUPFAM" id="SSF54184">
    <property type="entry name" value="Penicillin-binding protein 2x (pbp-2x), c-terminal domain"/>
    <property type="match status" value="2"/>
</dbReference>
<evidence type="ECO:0000259" key="9">
    <source>
        <dbReference type="PROSITE" id="PS51178"/>
    </source>
</evidence>
<dbReference type="Proteomes" id="UP000581688">
    <property type="component" value="Unassembled WGS sequence"/>
</dbReference>
<dbReference type="SUPFAM" id="SSF56601">
    <property type="entry name" value="beta-lactamase/transpeptidase-like"/>
    <property type="match status" value="1"/>
</dbReference>
<evidence type="ECO:0000256" key="2">
    <source>
        <dbReference type="ARBA" id="ARBA00004752"/>
    </source>
</evidence>
<feature type="domain" description="PASTA" evidence="9">
    <location>
        <begin position="598"/>
        <end position="658"/>
    </location>
</feature>
<dbReference type="InterPro" id="IPR005311">
    <property type="entry name" value="PBP_dimer"/>
</dbReference>
<name>A0A841Q9Q4_9BACI</name>
<gene>
    <name evidence="10" type="ORF">HNQ94_003518</name>
</gene>
<evidence type="ECO:0000256" key="7">
    <source>
        <dbReference type="SAM" id="MobiDB-lite"/>
    </source>
</evidence>
<comment type="pathway">
    <text evidence="2">Cell wall biogenesis; peptidoglycan biosynthesis.</text>
</comment>
<dbReference type="PANTHER" id="PTHR30627">
    <property type="entry name" value="PEPTIDOGLYCAN D,D-TRANSPEPTIDASE"/>
    <property type="match status" value="1"/>
</dbReference>
<dbReference type="PROSITE" id="PS51178">
    <property type="entry name" value="PASTA"/>
    <property type="match status" value="2"/>
</dbReference>
<feature type="region of interest" description="Disordered" evidence="7">
    <location>
        <begin position="721"/>
        <end position="746"/>
    </location>
</feature>
<evidence type="ECO:0000313" key="11">
    <source>
        <dbReference type="Proteomes" id="UP000581688"/>
    </source>
</evidence>
<proteinExistence type="inferred from homology"/>
<evidence type="ECO:0000256" key="1">
    <source>
        <dbReference type="ARBA" id="ARBA00004370"/>
    </source>
</evidence>
<organism evidence="10 11">
    <name type="scientific">Salirhabdus euzebyi</name>
    <dbReference type="NCBI Taxonomy" id="394506"/>
    <lineage>
        <taxon>Bacteria</taxon>
        <taxon>Bacillati</taxon>
        <taxon>Bacillota</taxon>
        <taxon>Bacilli</taxon>
        <taxon>Bacillales</taxon>
        <taxon>Bacillaceae</taxon>
        <taxon>Salirhabdus</taxon>
    </lineage>
</organism>
<dbReference type="GO" id="GO:0008658">
    <property type="term" value="F:penicillin binding"/>
    <property type="evidence" value="ECO:0007669"/>
    <property type="project" value="InterPro"/>
</dbReference>
<dbReference type="FunFam" id="3.40.710.10:FF:000026">
    <property type="entry name" value="Penicillin-binding protein 1"/>
    <property type="match status" value="1"/>
</dbReference>
<dbReference type="InterPro" id="IPR012338">
    <property type="entry name" value="Beta-lactam/transpept-like"/>
</dbReference>
<keyword evidence="8" id="KW-0812">Transmembrane</keyword>
<dbReference type="RefSeq" id="WP_174497496.1">
    <property type="nucleotide sequence ID" value="NZ_CADDWK010000015.1"/>
</dbReference>
<evidence type="ECO:0000256" key="5">
    <source>
        <dbReference type="ARBA" id="ARBA00023136"/>
    </source>
</evidence>
<reference evidence="10 11" key="1">
    <citation type="submission" date="2020-08" db="EMBL/GenBank/DDBJ databases">
        <title>Genomic Encyclopedia of Type Strains, Phase IV (KMG-IV): sequencing the most valuable type-strain genomes for metagenomic binning, comparative biology and taxonomic classification.</title>
        <authorList>
            <person name="Goeker M."/>
        </authorList>
    </citation>
    <scope>NUCLEOTIDE SEQUENCE [LARGE SCALE GENOMIC DNA]</scope>
    <source>
        <strain evidence="10 11">DSM 19612</strain>
    </source>
</reference>
<dbReference type="Gene3D" id="3.40.710.10">
    <property type="entry name" value="DD-peptidase/beta-lactamase superfamily"/>
    <property type="match status" value="1"/>
</dbReference>
<feature type="domain" description="PASTA" evidence="9">
    <location>
        <begin position="659"/>
        <end position="726"/>
    </location>
</feature>
<dbReference type="CDD" id="cd06576">
    <property type="entry name" value="PASTA_Pbp2x-like_1"/>
    <property type="match status" value="1"/>
</dbReference>
<evidence type="ECO:0000256" key="3">
    <source>
        <dbReference type="ARBA" id="ARBA00007171"/>
    </source>
</evidence>